<comment type="caution">
    <text evidence="3">The sequence shown here is derived from an EMBL/GenBank/DDBJ whole genome shotgun (WGS) entry which is preliminary data.</text>
</comment>
<dbReference type="Proteomes" id="UP000541535">
    <property type="component" value="Unassembled WGS sequence"/>
</dbReference>
<feature type="compositionally biased region" description="Basic and acidic residues" evidence="1">
    <location>
        <begin position="149"/>
        <end position="211"/>
    </location>
</feature>
<keyword evidence="2" id="KW-0732">Signal</keyword>
<evidence type="ECO:0000256" key="2">
    <source>
        <dbReference type="SAM" id="SignalP"/>
    </source>
</evidence>
<dbReference type="Pfam" id="PF12779">
    <property type="entry name" value="WXXGXW"/>
    <property type="match status" value="2"/>
</dbReference>
<feature type="chain" id="PRO_5031529141" description="BcpO-related WXXGXW repeat protein" evidence="2">
    <location>
        <begin position="25"/>
        <end position="211"/>
    </location>
</feature>
<proteinExistence type="predicted"/>
<dbReference type="AlphaFoldDB" id="A0A7W5BDX4"/>
<gene>
    <name evidence="3" type="ORF">FHS03_004219</name>
</gene>
<sequence length="211" mass="24284">MIKPTFIAAALLLGSAAMAPAAMAQVDVSIVVGNAPPPMRLETMPPPRSGYIWAPGYWNWDGYRHVWLPGRWETERYGMYYQQPVWIHTGSGWRLDRGGWVTNRISGRSYVALPPPPPRYEPAPGYWDYRGNTQVWIDGGRRPHNGGHWSDHNHGRGHGRDGWRDSDHDGIPNRYDRDRDNDGIPNRRDRDRDGDGVPNRHDRRPDNPHRR</sequence>
<name>A0A7W5BDX4_9BURK</name>
<evidence type="ECO:0000256" key="1">
    <source>
        <dbReference type="SAM" id="MobiDB-lite"/>
    </source>
</evidence>
<dbReference type="SUPFAM" id="SSF103647">
    <property type="entry name" value="TSP type-3 repeat"/>
    <property type="match status" value="1"/>
</dbReference>
<reference evidence="3 4" key="1">
    <citation type="submission" date="2020-08" db="EMBL/GenBank/DDBJ databases">
        <title>Genomic Encyclopedia of Type Strains, Phase III (KMG-III): the genomes of soil and plant-associated and newly described type strains.</title>
        <authorList>
            <person name="Whitman W."/>
        </authorList>
    </citation>
    <scope>NUCLEOTIDE SEQUENCE [LARGE SCALE GENOMIC DNA]</scope>
    <source>
        <strain evidence="3 4">CECT 8897</strain>
    </source>
</reference>
<dbReference type="GO" id="GO:0005509">
    <property type="term" value="F:calcium ion binding"/>
    <property type="evidence" value="ECO:0007669"/>
    <property type="project" value="InterPro"/>
</dbReference>
<feature type="signal peptide" evidence="2">
    <location>
        <begin position="1"/>
        <end position="24"/>
    </location>
</feature>
<dbReference type="InterPro" id="IPR024447">
    <property type="entry name" value="YXWGXW_rpt"/>
</dbReference>
<evidence type="ECO:0000313" key="3">
    <source>
        <dbReference type="EMBL" id="MBB3121143.1"/>
    </source>
</evidence>
<organism evidence="3 4">
    <name type="scientific">Pseudoduganella violacea</name>
    <dbReference type="NCBI Taxonomy" id="1715466"/>
    <lineage>
        <taxon>Bacteria</taxon>
        <taxon>Pseudomonadati</taxon>
        <taxon>Pseudomonadota</taxon>
        <taxon>Betaproteobacteria</taxon>
        <taxon>Burkholderiales</taxon>
        <taxon>Oxalobacteraceae</taxon>
        <taxon>Telluria group</taxon>
        <taxon>Pseudoduganella</taxon>
    </lineage>
</organism>
<keyword evidence="4" id="KW-1185">Reference proteome</keyword>
<evidence type="ECO:0008006" key="5">
    <source>
        <dbReference type="Google" id="ProtNLM"/>
    </source>
</evidence>
<dbReference type="RefSeq" id="WP_229426327.1">
    <property type="nucleotide sequence ID" value="NZ_JACHXD010000014.1"/>
</dbReference>
<dbReference type="Gene3D" id="4.10.1080.10">
    <property type="entry name" value="TSP type-3 repeat"/>
    <property type="match status" value="1"/>
</dbReference>
<dbReference type="EMBL" id="JACHXD010000014">
    <property type="protein sequence ID" value="MBB3121143.1"/>
    <property type="molecule type" value="Genomic_DNA"/>
</dbReference>
<protein>
    <recommendedName>
        <fullName evidence="5">BcpO-related WXXGXW repeat protein</fullName>
    </recommendedName>
</protein>
<feature type="region of interest" description="Disordered" evidence="1">
    <location>
        <begin position="138"/>
        <end position="211"/>
    </location>
</feature>
<accession>A0A7W5BDX4</accession>
<evidence type="ECO:0000313" key="4">
    <source>
        <dbReference type="Proteomes" id="UP000541535"/>
    </source>
</evidence>
<dbReference type="InterPro" id="IPR028974">
    <property type="entry name" value="TSP_type-3_rpt"/>
</dbReference>